<protein>
    <submittedName>
        <fullName evidence="1">Uncharacterized protein</fullName>
    </submittedName>
</protein>
<comment type="caution">
    <text evidence="1">The sequence shown here is derived from an EMBL/GenBank/DDBJ whole genome shotgun (WGS) entry which is preliminary data.</text>
</comment>
<dbReference type="EMBL" id="JAAMPC010000004">
    <property type="protein sequence ID" value="KAG2315550.1"/>
    <property type="molecule type" value="Genomic_DNA"/>
</dbReference>
<proteinExistence type="predicted"/>
<evidence type="ECO:0000313" key="1">
    <source>
        <dbReference type="EMBL" id="KAG2315550.1"/>
    </source>
</evidence>
<gene>
    <name evidence="1" type="ORF">Bca52824_018672</name>
</gene>
<accession>A0A8X8AXQ0</accession>
<reference evidence="1 2" key="1">
    <citation type="submission" date="2020-02" db="EMBL/GenBank/DDBJ databases">
        <authorList>
            <person name="Ma Q."/>
            <person name="Huang Y."/>
            <person name="Song X."/>
            <person name="Pei D."/>
        </authorList>
    </citation>
    <scope>NUCLEOTIDE SEQUENCE [LARGE SCALE GENOMIC DNA]</scope>
    <source>
        <strain evidence="1">Sxm20200214</strain>
        <tissue evidence="1">Leaf</tissue>
    </source>
</reference>
<keyword evidence="2" id="KW-1185">Reference proteome</keyword>
<name>A0A8X8AXQ0_BRACI</name>
<evidence type="ECO:0000313" key="2">
    <source>
        <dbReference type="Proteomes" id="UP000886595"/>
    </source>
</evidence>
<dbReference type="AlphaFoldDB" id="A0A8X8AXQ0"/>
<dbReference type="Proteomes" id="UP000886595">
    <property type="component" value="Unassembled WGS sequence"/>
</dbReference>
<organism evidence="1 2">
    <name type="scientific">Brassica carinata</name>
    <name type="common">Ethiopian mustard</name>
    <name type="synonym">Abyssinian cabbage</name>
    <dbReference type="NCBI Taxonomy" id="52824"/>
    <lineage>
        <taxon>Eukaryota</taxon>
        <taxon>Viridiplantae</taxon>
        <taxon>Streptophyta</taxon>
        <taxon>Embryophyta</taxon>
        <taxon>Tracheophyta</taxon>
        <taxon>Spermatophyta</taxon>
        <taxon>Magnoliopsida</taxon>
        <taxon>eudicotyledons</taxon>
        <taxon>Gunneridae</taxon>
        <taxon>Pentapetalae</taxon>
        <taxon>rosids</taxon>
        <taxon>malvids</taxon>
        <taxon>Brassicales</taxon>
        <taxon>Brassicaceae</taxon>
        <taxon>Brassiceae</taxon>
        <taxon>Brassica</taxon>
    </lineage>
</organism>
<sequence length="554" mass="64042">MKEERENFSEQNFDPIFDVFDQDDTEIFSTYVMAEEDVTEIAPIYDMFEEDEMNQVTVEKVEDESVYINELIYARETPMLSHEDFATSNSVKMNFDLGDTTHHLQTMSATSDWSRHYFEIKSLSTKEECFEEKKPECVLLFDLEDKKTYVDAMNRHVSSDVWRKDCHQHMVRKPPDRARDTEHAYANHRAPTNIASETELLETKSAEEKYVLEVSKEQDSELPNVSDMKTSYCEGSVHEHCDHNIPENHGEPLVEKLSDVREYKSFNAWRLIFHCMIFHDGVLVNLLDVDPAVVREFQCEVHSFFPGVAVLVAFGMEEPGFLCNLLALKPFLFIPYVFTTVLREFMHAPGLRWGTYQEKLRVLCIITMGSSDDMTNIPITEVSPFVQPMWLTRISSFSPLFLRPLRYCVLRPFLYNMSLLVVLVRQEKEFCGIHIGSVFVKPRLIYVVNWCCVTALEAHELPHYTCSAVSIGDTITYVPAKDHDDFVIHKGPHSEILLFLHNLEMAQLGNSTEELALPHPQIYTLWCYAGGKFGGKIIVSSSLTMWFDHSKRQV</sequence>